<dbReference type="PROSITE" id="PS51154">
    <property type="entry name" value="MACRO"/>
    <property type="match status" value="1"/>
</dbReference>
<reference evidence="2 3" key="1">
    <citation type="submission" date="2016-04" db="EMBL/GenBank/DDBJ databases">
        <title>Peptidophaga gingivicola gen. nov., sp. nov., isolated from human subgingival plaque.</title>
        <authorList>
            <person name="Beall C.J."/>
            <person name="Mokrzan E.M."/>
            <person name="Griffen A.L."/>
            <person name="Leys E.J."/>
        </authorList>
    </citation>
    <scope>NUCLEOTIDE SEQUENCE [LARGE SCALE GENOMIC DNA]</scope>
    <source>
        <strain evidence="2 3">BA112</strain>
    </source>
</reference>
<evidence type="ECO:0000313" key="3">
    <source>
        <dbReference type="Proteomes" id="UP000078368"/>
    </source>
</evidence>
<dbReference type="RefSeq" id="WP_009198015.1">
    <property type="nucleotide sequence ID" value="NZ_LVZK01000001.1"/>
</dbReference>
<protein>
    <submittedName>
        <fullName evidence="2">Appr-1-p processing protein</fullName>
    </submittedName>
</protein>
<dbReference type="OrthoDB" id="6194521at2"/>
<accession>A0A179B2U5</accession>
<dbReference type="InterPro" id="IPR002589">
    <property type="entry name" value="Macro_dom"/>
</dbReference>
<dbReference type="Pfam" id="PF01661">
    <property type="entry name" value="Macro"/>
    <property type="match status" value="1"/>
</dbReference>
<dbReference type="SUPFAM" id="SSF52949">
    <property type="entry name" value="Macro domain-like"/>
    <property type="match status" value="1"/>
</dbReference>
<dbReference type="EMBL" id="LVZK01000001">
    <property type="protein sequence ID" value="OAP86017.1"/>
    <property type="molecule type" value="Genomic_DNA"/>
</dbReference>
<dbReference type="PANTHER" id="PTHR11106:SF27">
    <property type="entry name" value="MACRO DOMAIN-CONTAINING PROTEIN"/>
    <property type="match status" value="1"/>
</dbReference>
<comment type="caution">
    <text evidence="2">The sequence shown here is derived from an EMBL/GenBank/DDBJ whole genome shotgun (WGS) entry which is preliminary data.</text>
</comment>
<evidence type="ECO:0000259" key="1">
    <source>
        <dbReference type="PROSITE" id="PS51154"/>
    </source>
</evidence>
<proteinExistence type="predicted"/>
<dbReference type="Gene3D" id="3.40.220.10">
    <property type="entry name" value="Leucine Aminopeptidase, subunit E, domain 1"/>
    <property type="match status" value="1"/>
</dbReference>
<dbReference type="InterPro" id="IPR043472">
    <property type="entry name" value="Macro_dom-like"/>
</dbReference>
<sequence length="302" mass="33758">MLPLSAYREAIRLDEPFPTPVDDPRSNLDLLRVALGGLKNRRYPGIDPDLSIFPQKELAFALRHELVLRGPEPIDDEVTDAINLLLYRHSAHMGRTTAENLMRISDMMPASDYGSARNVAMWRGDVRELAADAVVNAAMPNLLGCKDPLHPCIDNYIQGQGGPWIRNDCSVIREIQGKDQEVGDAVLTRGYRLPARYVLHTLGPHLNGGEITDEDREKLAACYTSCLDLALEKGDIHNVSFCALSTGRNNFPFEEATHIALDTVNQWLQYHGTDVIELVVFNIFEDADAEGYMQALESWVED</sequence>
<dbReference type="Proteomes" id="UP000078368">
    <property type="component" value="Unassembled WGS sequence"/>
</dbReference>
<evidence type="ECO:0000313" key="2">
    <source>
        <dbReference type="EMBL" id="OAP86017.1"/>
    </source>
</evidence>
<name>A0A179B2U5_9ACTO</name>
<gene>
    <name evidence="2" type="ORF">A4H34_02230</name>
</gene>
<feature type="domain" description="Macro" evidence="1">
    <location>
        <begin position="106"/>
        <end position="300"/>
    </location>
</feature>
<dbReference type="STRING" id="1823756.A4H34_02230"/>
<organism evidence="2 3">
    <name type="scientific">Peptidiphaga gingivicola</name>
    <dbReference type="NCBI Taxonomy" id="2741497"/>
    <lineage>
        <taxon>Bacteria</taxon>
        <taxon>Bacillati</taxon>
        <taxon>Actinomycetota</taxon>
        <taxon>Actinomycetes</taxon>
        <taxon>Actinomycetales</taxon>
        <taxon>Actinomycetaceae</taxon>
        <taxon>Peptidiphaga</taxon>
    </lineage>
</organism>
<dbReference type="PANTHER" id="PTHR11106">
    <property type="entry name" value="GANGLIOSIDE INDUCED DIFFERENTIATION ASSOCIATED PROTEIN 2-RELATED"/>
    <property type="match status" value="1"/>
</dbReference>
<keyword evidence="3" id="KW-1185">Reference proteome</keyword>
<dbReference type="SMART" id="SM00506">
    <property type="entry name" value="A1pp"/>
    <property type="match status" value="1"/>
</dbReference>
<dbReference type="AlphaFoldDB" id="A0A179B2U5"/>